<dbReference type="InterPro" id="IPR051019">
    <property type="entry name" value="VLCFA-Steroid_DH"/>
</dbReference>
<keyword evidence="3" id="KW-0812">Transmembrane</keyword>
<dbReference type="GO" id="GO:0016491">
    <property type="term" value="F:oxidoreductase activity"/>
    <property type="evidence" value="ECO:0007669"/>
    <property type="project" value="UniProtKB-KW"/>
</dbReference>
<keyword evidence="2" id="KW-0560">Oxidoreductase</keyword>
<name>A0A3P7LZE4_DIBLA</name>
<evidence type="ECO:0000256" key="2">
    <source>
        <dbReference type="ARBA" id="ARBA00023002"/>
    </source>
</evidence>
<proteinExistence type="inferred from homology"/>
<accession>A0A3P7LZE4</accession>
<reference evidence="4 5" key="1">
    <citation type="submission" date="2018-11" db="EMBL/GenBank/DDBJ databases">
        <authorList>
            <consortium name="Pathogen Informatics"/>
        </authorList>
    </citation>
    <scope>NUCLEOTIDE SEQUENCE [LARGE SCALE GENOMIC DNA]</scope>
</reference>
<gene>
    <name evidence="4" type="ORF">DILT_LOCUS12814</name>
</gene>
<dbReference type="PANTHER" id="PTHR43899">
    <property type="entry name" value="RH59310P"/>
    <property type="match status" value="1"/>
</dbReference>
<dbReference type="Proteomes" id="UP000281553">
    <property type="component" value="Unassembled WGS sequence"/>
</dbReference>
<dbReference type="AlphaFoldDB" id="A0A3P7LZE4"/>
<evidence type="ECO:0000256" key="3">
    <source>
        <dbReference type="SAM" id="Phobius"/>
    </source>
</evidence>
<evidence type="ECO:0000313" key="4">
    <source>
        <dbReference type="EMBL" id="VDN16997.1"/>
    </source>
</evidence>
<dbReference type="SUPFAM" id="SSF51735">
    <property type="entry name" value="NAD(P)-binding Rossmann-fold domains"/>
    <property type="match status" value="1"/>
</dbReference>
<protein>
    <submittedName>
        <fullName evidence="4">Uncharacterized protein</fullName>
    </submittedName>
</protein>
<dbReference type="EMBL" id="UYRU01067772">
    <property type="protein sequence ID" value="VDN16997.1"/>
    <property type="molecule type" value="Genomic_DNA"/>
</dbReference>
<dbReference type="PRINTS" id="PR00081">
    <property type="entry name" value="GDHRDH"/>
</dbReference>
<dbReference type="OrthoDB" id="5545019at2759"/>
<keyword evidence="5" id="KW-1185">Reference proteome</keyword>
<feature type="transmembrane region" description="Helical" evidence="3">
    <location>
        <begin position="6"/>
        <end position="31"/>
    </location>
</feature>
<feature type="transmembrane region" description="Helical" evidence="3">
    <location>
        <begin position="43"/>
        <end position="63"/>
    </location>
</feature>
<keyword evidence="3" id="KW-1133">Transmembrane helix</keyword>
<sequence length="289" mass="31509">MGWLAVILGVTAISPLIYISVVVLCVFFKYTLGKWLYSKRKELIFAGDWAVVTGASAGIGLAFCKELAKEGLKILMVDGDALKLKSAAKEVENTFGVETRTLQLDLSEGLSSVACYVNNAFDNGCFMGNLDTFDGFAPFCSMNCTRAALPKLSEEAYLREPFLIIITSVDVWLNHPDAYVRDMSKLGACLLISSLWQDLRGSGVRMQAYLPCLISTEVTKVPPSRHFVPSAEVFAAAALDMLGVEEIGCGYFYHALQCSFPGISRMLFGSSGGARQKKMPQCPSITMEL</sequence>
<dbReference type="Gene3D" id="3.40.50.720">
    <property type="entry name" value="NAD(P)-binding Rossmann-like Domain"/>
    <property type="match status" value="2"/>
</dbReference>
<keyword evidence="3" id="KW-0472">Membrane</keyword>
<comment type="similarity">
    <text evidence="1">Belongs to the short-chain dehydrogenases/reductases (SDR) family.</text>
</comment>
<dbReference type="InterPro" id="IPR002347">
    <property type="entry name" value="SDR_fam"/>
</dbReference>
<organism evidence="4 5">
    <name type="scientific">Dibothriocephalus latus</name>
    <name type="common">Fish tapeworm</name>
    <name type="synonym">Diphyllobothrium latum</name>
    <dbReference type="NCBI Taxonomy" id="60516"/>
    <lineage>
        <taxon>Eukaryota</taxon>
        <taxon>Metazoa</taxon>
        <taxon>Spiralia</taxon>
        <taxon>Lophotrochozoa</taxon>
        <taxon>Platyhelminthes</taxon>
        <taxon>Cestoda</taxon>
        <taxon>Eucestoda</taxon>
        <taxon>Diphyllobothriidea</taxon>
        <taxon>Diphyllobothriidae</taxon>
        <taxon>Dibothriocephalus</taxon>
    </lineage>
</organism>
<evidence type="ECO:0000313" key="5">
    <source>
        <dbReference type="Proteomes" id="UP000281553"/>
    </source>
</evidence>
<dbReference type="Pfam" id="PF00106">
    <property type="entry name" value="adh_short"/>
    <property type="match status" value="1"/>
</dbReference>
<dbReference type="PANTHER" id="PTHR43899:SF13">
    <property type="entry name" value="RH59310P"/>
    <property type="match status" value="1"/>
</dbReference>
<dbReference type="InterPro" id="IPR036291">
    <property type="entry name" value="NAD(P)-bd_dom_sf"/>
</dbReference>
<evidence type="ECO:0000256" key="1">
    <source>
        <dbReference type="ARBA" id="ARBA00006484"/>
    </source>
</evidence>